<evidence type="ECO:0000259" key="4">
    <source>
        <dbReference type="PROSITE" id="PS50995"/>
    </source>
</evidence>
<dbReference type="InterPro" id="IPR000835">
    <property type="entry name" value="HTH_MarR-typ"/>
</dbReference>
<sequence>MIFDPALRNQSRSARLSMALFRLTQAIKSINQEESEAFGLSPVQIQALLFIHYTRDDMVTVGNFANAIGASHVTAVKILNGLVQKGLIRKIPSSIDRRVTHLLLTNEGSSTIDKLNQWGSTLERVFQSLEEPLLEELEAGLGAIIQILQQQGQLVVAEPCLGCMHFQPNTAQGEYPHFCGLIQKYLTHEASLKECPEHTVPR</sequence>
<dbReference type="PANTHER" id="PTHR33164:SF43">
    <property type="entry name" value="HTH-TYPE TRANSCRIPTIONAL REPRESSOR YETL"/>
    <property type="match status" value="1"/>
</dbReference>
<evidence type="ECO:0000313" key="5">
    <source>
        <dbReference type="EMBL" id="MFC5468188.1"/>
    </source>
</evidence>
<dbReference type="EMBL" id="JBHSMH010000007">
    <property type="protein sequence ID" value="MFC5468188.1"/>
    <property type="molecule type" value="Genomic_DNA"/>
</dbReference>
<dbReference type="RefSeq" id="WP_209746620.1">
    <property type="nucleotide sequence ID" value="NZ_JBHSMH010000007.1"/>
</dbReference>
<accession>A0ABW0LUD5</accession>
<evidence type="ECO:0000313" key="6">
    <source>
        <dbReference type="Proteomes" id="UP001596105"/>
    </source>
</evidence>
<keyword evidence="1" id="KW-0805">Transcription regulation</keyword>
<dbReference type="InterPro" id="IPR036388">
    <property type="entry name" value="WH-like_DNA-bd_sf"/>
</dbReference>
<dbReference type="InterPro" id="IPR023187">
    <property type="entry name" value="Tscrpt_reg_MarR-type_CS"/>
</dbReference>
<dbReference type="InterPro" id="IPR036390">
    <property type="entry name" value="WH_DNA-bd_sf"/>
</dbReference>
<dbReference type="SMART" id="SM00347">
    <property type="entry name" value="HTH_MARR"/>
    <property type="match status" value="1"/>
</dbReference>
<dbReference type="PANTHER" id="PTHR33164">
    <property type="entry name" value="TRANSCRIPTIONAL REGULATOR, MARR FAMILY"/>
    <property type="match status" value="1"/>
</dbReference>
<dbReference type="PROSITE" id="PS50995">
    <property type="entry name" value="HTH_MARR_2"/>
    <property type="match status" value="1"/>
</dbReference>
<keyword evidence="3" id="KW-0804">Transcription</keyword>
<dbReference type="Gene3D" id="1.10.10.10">
    <property type="entry name" value="Winged helix-like DNA-binding domain superfamily/Winged helix DNA-binding domain"/>
    <property type="match status" value="1"/>
</dbReference>
<reference evidence="6" key="1">
    <citation type="journal article" date="2019" name="Int. J. Syst. Evol. Microbiol.">
        <title>The Global Catalogue of Microorganisms (GCM) 10K type strain sequencing project: providing services to taxonomists for standard genome sequencing and annotation.</title>
        <authorList>
            <consortium name="The Broad Institute Genomics Platform"/>
            <consortium name="The Broad Institute Genome Sequencing Center for Infectious Disease"/>
            <person name="Wu L."/>
            <person name="Ma J."/>
        </authorList>
    </citation>
    <scope>NUCLEOTIDE SEQUENCE [LARGE SCALE GENOMIC DNA]</scope>
    <source>
        <strain evidence="6">CCUG 57113</strain>
    </source>
</reference>
<dbReference type="Pfam" id="PF12802">
    <property type="entry name" value="MarR_2"/>
    <property type="match status" value="1"/>
</dbReference>
<protein>
    <submittedName>
        <fullName evidence="5">MarR family winged helix-turn-helix transcriptional regulator</fullName>
    </submittedName>
</protein>
<dbReference type="InterPro" id="IPR039422">
    <property type="entry name" value="MarR/SlyA-like"/>
</dbReference>
<keyword evidence="6" id="KW-1185">Reference proteome</keyword>
<proteinExistence type="predicted"/>
<feature type="domain" description="HTH marR-type" evidence="4">
    <location>
        <begin position="13"/>
        <end position="149"/>
    </location>
</feature>
<evidence type="ECO:0000256" key="1">
    <source>
        <dbReference type="ARBA" id="ARBA00023015"/>
    </source>
</evidence>
<evidence type="ECO:0000256" key="2">
    <source>
        <dbReference type="ARBA" id="ARBA00023125"/>
    </source>
</evidence>
<comment type="caution">
    <text evidence="5">The sequence shown here is derived from an EMBL/GenBank/DDBJ whole genome shotgun (WGS) entry which is preliminary data.</text>
</comment>
<gene>
    <name evidence="5" type="ORF">ACFPPD_05600</name>
</gene>
<organism evidence="5 6">
    <name type="scientific">Cohnella suwonensis</name>
    <dbReference type="NCBI Taxonomy" id="696072"/>
    <lineage>
        <taxon>Bacteria</taxon>
        <taxon>Bacillati</taxon>
        <taxon>Bacillota</taxon>
        <taxon>Bacilli</taxon>
        <taxon>Bacillales</taxon>
        <taxon>Paenibacillaceae</taxon>
        <taxon>Cohnella</taxon>
    </lineage>
</organism>
<dbReference type="SUPFAM" id="SSF46785">
    <property type="entry name" value="Winged helix' DNA-binding domain"/>
    <property type="match status" value="1"/>
</dbReference>
<keyword evidence="2" id="KW-0238">DNA-binding</keyword>
<dbReference type="Proteomes" id="UP001596105">
    <property type="component" value="Unassembled WGS sequence"/>
</dbReference>
<dbReference type="PROSITE" id="PS01117">
    <property type="entry name" value="HTH_MARR_1"/>
    <property type="match status" value="1"/>
</dbReference>
<name>A0ABW0LUD5_9BACL</name>
<evidence type="ECO:0000256" key="3">
    <source>
        <dbReference type="ARBA" id="ARBA00023163"/>
    </source>
</evidence>